<dbReference type="AlphaFoldDB" id="A0A074WPM3"/>
<accession>A0A074WPM3</accession>
<dbReference type="Proteomes" id="UP000027730">
    <property type="component" value="Unassembled WGS sequence"/>
</dbReference>
<dbReference type="PANTHER" id="PTHR38797">
    <property type="entry name" value="NUCLEAR PORE COMPLEX PROTEIN NUP85-RELATED"/>
    <property type="match status" value="1"/>
</dbReference>
<evidence type="ECO:0000313" key="2">
    <source>
        <dbReference type="Proteomes" id="UP000027730"/>
    </source>
</evidence>
<dbReference type="InterPro" id="IPR053204">
    <property type="entry name" value="Oxopyrrolidines_Biosynth-assoc"/>
</dbReference>
<protein>
    <submittedName>
        <fullName evidence="1">Uncharacterized protein</fullName>
    </submittedName>
</protein>
<keyword evidence="2" id="KW-1185">Reference proteome</keyword>
<gene>
    <name evidence="1" type="ORF">M436DRAFT_71549</name>
</gene>
<dbReference type="InterPro" id="IPR022085">
    <property type="entry name" value="OpdG"/>
</dbReference>
<name>A0A074WPM3_9PEZI</name>
<reference evidence="1 2" key="1">
    <citation type="journal article" date="2014" name="BMC Genomics">
        <title>Genome sequencing of four Aureobasidium pullulans varieties: biotechnological potential, stress tolerance, and description of new species.</title>
        <authorList>
            <person name="Gostin Ar C."/>
            <person name="Ohm R.A."/>
            <person name="Kogej T."/>
            <person name="Sonjak S."/>
            <person name="Turk M."/>
            <person name="Zajc J."/>
            <person name="Zalar P."/>
            <person name="Grube M."/>
            <person name="Sun H."/>
            <person name="Han J."/>
            <person name="Sharma A."/>
            <person name="Chiniquy J."/>
            <person name="Ngan C.Y."/>
            <person name="Lipzen A."/>
            <person name="Barry K."/>
            <person name="Grigoriev I.V."/>
            <person name="Gunde-Cimerman N."/>
        </authorList>
    </citation>
    <scope>NUCLEOTIDE SEQUENCE [LARGE SCALE GENOMIC DNA]</scope>
    <source>
        <strain evidence="1 2">CBS 147.97</strain>
    </source>
</reference>
<proteinExistence type="predicted"/>
<dbReference type="GeneID" id="25414964"/>
<dbReference type="HOGENOM" id="CLU_871480_0_0_1"/>
<dbReference type="RefSeq" id="XP_013429269.1">
    <property type="nucleotide sequence ID" value="XM_013573815.1"/>
</dbReference>
<evidence type="ECO:0000313" key="1">
    <source>
        <dbReference type="EMBL" id="KEQ75083.1"/>
    </source>
</evidence>
<sequence>MEEYIRYLHDWLGPLHPASPEKLETSPTQIMLDPQSPQWHIIQTFRDVLESNCEPRRAAERLADIVRWTTDIPTCYNNMWGCFFKAAEHFSDMETLSKLTDLLACLASLPGSINTIRDPDDPSKKPIIIDDETDVEIFWKDLPEFSMNLTERMQGPEAYLAFNATPEDAKRKWTNMNTFVALLVRNHGSAFPNQFGGLVVFAFWTFAASLEQPPDSRFGKNMPLRLPACCRWILLVRDVAREKMDQGYRGKPWTASVGELWGDPAEVREVNEARWAFWKSRFAAFSEDSRLDAEMADTALQVSKLM</sequence>
<dbReference type="STRING" id="1043004.A0A074WPM3"/>
<dbReference type="EMBL" id="KL584706">
    <property type="protein sequence ID" value="KEQ75083.1"/>
    <property type="molecule type" value="Genomic_DNA"/>
</dbReference>
<organism evidence="1 2">
    <name type="scientific">Aureobasidium namibiae CBS 147.97</name>
    <dbReference type="NCBI Taxonomy" id="1043004"/>
    <lineage>
        <taxon>Eukaryota</taxon>
        <taxon>Fungi</taxon>
        <taxon>Dikarya</taxon>
        <taxon>Ascomycota</taxon>
        <taxon>Pezizomycotina</taxon>
        <taxon>Dothideomycetes</taxon>
        <taxon>Dothideomycetidae</taxon>
        <taxon>Dothideales</taxon>
        <taxon>Saccotheciaceae</taxon>
        <taxon>Aureobasidium</taxon>
    </lineage>
</organism>
<dbReference type="PANTHER" id="PTHR38797:SF4">
    <property type="entry name" value="NUCLEAR PORE COMPLEX PROTEIN NUP85"/>
    <property type="match status" value="1"/>
</dbReference>
<dbReference type="OrthoDB" id="3350591at2759"/>
<dbReference type="Pfam" id="PF12311">
    <property type="entry name" value="DUF3632"/>
    <property type="match status" value="1"/>
</dbReference>